<feature type="region of interest" description="Disordered" evidence="3">
    <location>
        <begin position="1"/>
        <end position="30"/>
    </location>
</feature>
<accession>A0A0D9XFZ9</accession>
<feature type="domain" description="Response regulatory" evidence="4">
    <location>
        <begin position="43"/>
        <end position="161"/>
    </location>
</feature>
<dbReference type="InterPro" id="IPR001789">
    <property type="entry name" value="Sig_transdc_resp-reg_receiver"/>
</dbReference>
<evidence type="ECO:0000259" key="4">
    <source>
        <dbReference type="PROSITE" id="PS50110"/>
    </source>
</evidence>
<feature type="region of interest" description="Disordered" evidence="3">
    <location>
        <begin position="173"/>
        <end position="192"/>
    </location>
</feature>
<dbReference type="STRING" id="77586.A0A0D9XFZ9"/>
<feature type="compositionally biased region" description="Low complexity" evidence="3">
    <location>
        <begin position="363"/>
        <end position="375"/>
    </location>
</feature>
<feature type="region of interest" description="Disordered" evidence="3">
    <location>
        <begin position="241"/>
        <end position="280"/>
    </location>
</feature>
<dbReference type="EnsemblPlants" id="LPERR09G13410.1">
    <property type="protein sequence ID" value="LPERR09G13410.1"/>
    <property type="gene ID" value="LPERR09G13410"/>
</dbReference>
<dbReference type="SUPFAM" id="SSF52172">
    <property type="entry name" value="CheY-like"/>
    <property type="match status" value="1"/>
</dbReference>
<keyword evidence="6" id="KW-1185">Reference proteome</keyword>
<dbReference type="PANTHER" id="PTHR43874:SF146">
    <property type="entry name" value="TWO-COMPONENT RESPONSE REGULATOR-LIKE APRR9"/>
    <property type="match status" value="1"/>
</dbReference>
<reference evidence="6" key="2">
    <citation type="submission" date="2013-12" db="EMBL/GenBank/DDBJ databases">
        <authorList>
            <person name="Yu Y."/>
            <person name="Lee S."/>
            <person name="de Baynast K."/>
            <person name="Wissotski M."/>
            <person name="Liu L."/>
            <person name="Talag J."/>
            <person name="Goicoechea J."/>
            <person name="Angelova A."/>
            <person name="Jetty R."/>
            <person name="Kudrna D."/>
            <person name="Golser W."/>
            <person name="Rivera L."/>
            <person name="Zhang J."/>
            <person name="Wing R."/>
        </authorList>
    </citation>
    <scope>NUCLEOTIDE SEQUENCE</scope>
</reference>
<dbReference type="GO" id="GO:0000160">
    <property type="term" value="P:phosphorelay signal transduction system"/>
    <property type="evidence" value="ECO:0007669"/>
    <property type="project" value="UniProtKB-KW"/>
</dbReference>
<reference evidence="5 6" key="1">
    <citation type="submission" date="2012-08" db="EMBL/GenBank/DDBJ databases">
        <title>Oryza genome evolution.</title>
        <authorList>
            <person name="Wing R.A."/>
        </authorList>
    </citation>
    <scope>NUCLEOTIDE SEQUENCE</scope>
</reference>
<evidence type="ECO:0000256" key="1">
    <source>
        <dbReference type="ARBA" id="ARBA00023012"/>
    </source>
</evidence>
<dbReference type="AlphaFoldDB" id="A0A0D9XFZ9"/>
<evidence type="ECO:0000256" key="3">
    <source>
        <dbReference type="SAM" id="MobiDB-lite"/>
    </source>
</evidence>
<dbReference type="Pfam" id="PF00072">
    <property type="entry name" value="Response_reg"/>
    <property type="match status" value="1"/>
</dbReference>
<dbReference type="Gramene" id="LPERR09G13410.1">
    <property type="protein sequence ID" value="LPERR09G13410.1"/>
    <property type="gene ID" value="LPERR09G13410"/>
</dbReference>
<dbReference type="GO" id="GO:0009736">
    <property type="term" value="P:cytokinin-activated signaling pathway"/>
    <property type="evidence" value="ECO:0007669"/>
    <property type="project" value="InterPro"/>
</dbReference>
<reference evidence="5" key="3">
    <citation type="submission" date="2015-04" db="UniProtKB">
        <authorList>
            <consortium name="EnsemblPlants"/>
        </authorList>
    </citation>
    <scope>IDENTIFICATION</scope>
</reference>
<dbReference type="CDD" id="cd17582">
    <property type="entry name" value="psREC_PRR"/>
    <property type="match status" value="1"/>
</dbReference>
<feature type="compositionally biased region" description="Basic and acidic residues" evidence="3">
    <location>
        <begin position="499"/>
        <end position="509"/>
    </location>
</feature>
<comment type="caution">
    <text evidence="2">Lacks conserved residue(s) required for the propagation of feature annotation.</text>
</comment>
<dbReference type="HOGENOM" id="CLU_015512_2_0_1"/>
<dbReference type="eggNOG" id="KOG1601">
    <property type="taxonomic scope" value="Eukaryota"/>
</dbReference>
<dbReference type="Gene3D" id="3.40.50.2300">
    <property type="match status" value="1"/>
</dbReference>
<organism evidence="5 6">
    <name type="scientific">Leersia perrieri</name>
    <dbReference type="NCBI Taxonomy" id="77586"/>
    <lineage>
        <taxon>Eukaryota</taxon>
        <taxon>Viridiplantae</taxon>
        <taxon>Streptophyta</taxon>
        <taxon>Embryophyta</taxon>
        <taxon>Tracheophyta</taxon>
        <taxon>Spermatophyta</taxon>
        <taxon>Magnoliopsida</taxon>
        <taxon>Liliopsida</taxon>
        <taxon>Poales</taxon>
        <taxon>Poaceae</taxon>
        <taxon>BOP clade</taxon>
        <taxon>Oryzoideae</taxon>
        <taxon>Oryzeae</taxon>
        <taxon>Oryzinae</taxon>
        <taxon>Leersia</taxon>
    </lineage>
</organism>
<dbReference type="PANTHER" id="PTHR43874">
    <property type="entry name" value="TWO-COMPONENT RESPONSE REGULATOR"/>
    <property type="match status" value="1"/>
</dbReference>
<feature type="compositionally biased region" description="Basic and acidic residues" evidence="3">
    <location>
        <begin position="181"/>
        <end position="192"/>
    </location>
</feature>
<dbReference type="PROSITE" id="PS50110">
    <property type="entry name" value="RESPONSE_REGULATORY"/>
    <property type="match status" value="1"/>
</dbReference>
<feature type="compositionally biased region" description="Polar residues" evidence="3">
    <location>
        <begin position="383"/>
        <end position="400"/>
    </location>
</feature>
<name>A0A0D9XFZ9_9ORYZ</name>
<dbReference type="Proteomes" id="UP000032180">
    <property type="component" value="Chromosome 9"/>
</dbReference>
<feature type="region of interest" description="Disordered" evidence="3">
    <location>
        <begin position="451"/>
        <end position="551"/>
    </location>
</feature>
<feature type="compositionally biased region" description="Basic and acidic residues" evidence="3">
    <location>
        <begin position="1"/>
        <end position="12"/>
    </location>
</feature>
<sequence>MGGGVEERKVVDLEDGDGEEGEDFAAAGGSSRETRMLPKMPVRVLLAEGDDSTRHIICALLRKCGYRVAAASDGVKAWDILKEKSFNIDLVLTEVELPLMSGFLLLSTIMEHDACKNIPVIMMSSNDSVSMVFKCMLKGAADFLVKPIRKNELRNLWQHVWRKQLSNGGLDVQHTQQEDSLTERHEQKTGVTKAEHVTGNVVHKNMECSEQESDAQSSCTRSELEADSRHTNNLLEYKQPMGRHFSKPDHKNTEKNGGTKLQAINDGNLVPQREEDASPRRITCSNGVNCEKASRDMELVHIIDNQQKNSTHMEMDVARTNSNRNDDKCFSIPAHQLELSLRRSDYTRLENQEKSERRTLNHSTSSPFSLTASSSGNAGDAQACSTSAVENKNGDSTTPSQDKRETNQPPIRVVPFPVPVGGLTFDGQPFWNGAPVASLFYPQSAPPIWNSKTSTWQDATTQAASLQQNGPKDTDPKQVENAEEQTAWSHQSANRKHLRIEIPTDEPRHVSPTTGESGSSTVLDSARKTLSGSVCDSSSNHMMAPTESSNTVKVVPENSCSEGLRHLSQREAALNKFRLKRKDRFGTRAGSYSQSRDRGLRVSLFGKIRVSKGARVVDAASDCCTTVILMVTVRFCLKIESNRH</sequence>
<proteinExistence type="predicted"/>
<feature type="region of interest" description="Disordered" evidence="3">
    <location>
        <begin position="351"/>
        <end position="414"/>
    </location>
</feature>
<keyword evidence="1" id="KW-0902">Two-component regulatory system</keyword>
<dbReference type="InterPro" id="IPR011006">
    <property type="entry name" value="CheY-like_superfamily"/>
</dbReference>
<protein>
    <recommendedName>
        <fullName evidence="4">Response regulatory domain-containing protein</fullName>
    </recommendedName>
</protein>
<feature type="compositionally biased region" description="Acidic residues" evidence="3">
    <location>
        <begin position="13"/>
        <end position="23"/>
    </location>
</feature>
<feature type="region of interest" description="Disordered" evidence="3">
    <location>
        <begin position="208"/>
        <end position="227"/>
    </location>
</feature>
<dbReference type="SMART" id="SM00448">
    <property type="entry name" value="REC"/>
    <property type="match status" value="1"/>
</dbReference>
<evidence type="ECO:0000256" key="2">
    <source>
        <dbReference type="PROSITE-ProRule" id="PRU00169"/>
    </source>
</evidence>
<evidence type="ECO:0000313" key="6">
    <source>
        <dbReference type="Proteomes" id="UP000032180"/>
    </source>
</evidence>
<dbReference type="InterPro" id="IPR045279">
    <property type="entry name" value="ARR-like"/>
</dbReference>
<feature type="compositionally biased region" description="Polar residues" evidence="3">
    <location>
        <begin position="511"/>
        <end position="551"/>
    </location>
</feature>
<feature type="compositionally biased region" description="Polar residues" evidence="3">
    <location>
        <begin position="451"/>
        <end position="471"/>
    </location>
</feature>
<evidence type="ECO:0000313" key="5">
    <source>
        <dbReference type="EnsemblPlants" id="LPERR09G13410.1"/>
    </source>
</evidence>